<dbReference type="GO" id="GO:0000009">
    <property type="term" value="F:alpha-1,6-mannosyltransferase activity"/>
    <property type="evidence" value="ECO:0007669"/>
    <property type="project" value="InterPro"/>
</dbReference>
<dbReference type="GO" id="GO:0031501">
    <property type="term" value="C:mannosyltransferase complex"/>
    <property type="evidence" value="ECO:0007669"/>
    <property type="project" value="TreeGrafter"/>
</dbReference>
<dbReference type="InterPro" id="IPR007315">
    <property type="entry name" value="PIG-V/Gpi18"/>
</dbReference>
<dbReference type="EMBL" id="FUKR01000036">
    <property type="protein sequence ID" value="SJN28333.1"/>
    <property type="molecule type" value="Genomic_DNA"/>
</dbReference>
<evidence type="ECO:0000256" key="5">
    <source>
        <dbReference type="ARBA" id="ARBA00022679"/>
    </source>
</evidence>
<protein>
    <submittedName>
        <fullName evidence="12">Integral membrane protein</fullName>
    </submittedName>
</protein>
<evidence type="ECO:0000313" key="12">
    <source>
        <dbReference type="EMBL" id="SJN28333.1"/>
    </source>
</evidence>
<feature type="transmembrane region" description="Helical" evidence="11">
    <location>
        <begin position="350"/>
        <end position="371"/>
    </location>
</feature>
<proteinExistence type="predicted"/>
<feature type="transmembrane region" description="Helical" evidence="11">
    <location>
        <begin position="391"/>
        <end position="409"/>
    </location>
</feature>
<evidence type="ECO:0000256" key="1">
    <source>
        <dbReference type="ARBA" id="ARBA00004477"/>
    </source>
</evidence>
<evidence type="ECO:0000256" key="8">
    <source>
        <dbReference type="ARBA" id="ARBA00022989"/>
    </source>
</evidence>
<dbReference type="GO" id="GO:0016020">
    <property type="term" value="C:membrane"/>
    <property type="evidence" value="ECO:0007669"/>
    <property type="project" value="GOC"/>
</dbReference>
<sequence length="423" mass="46256">MAEPVPAPTRRPVSPATGGSARRGPVSRAVAAVALWPWWVQLGLIWLGSRVLTTVMLLGFARDQEVNPWTGASPSYADFAAMWDSRWYQIVAASGYPSELPITDDGHVGENAWAFMPVYPMVVRALTGLTGLGWAAAAVVVSVACATAAVFVLYRLLRLRLDHGTALVGATLFSVAPVSPILQLGYAESLHALLLVCSLLLVMRRNYLAAAPLIVVASFTRPTGLAFSLFLLLLWIVRMVRRARAGFPVRERWTLAVTAALSGVAGLAWPAIAWAVTGSVTAYTDTELAWRSVYIGHQHLVPFAAWFQGLDWWTQRWVGVPLGWLVVPALVALGVWGLRSRAGARMGIEVRLWLLSYGVYLLAVFFPQSSTFRLLLPLFPVVGMLAVPRSAAYRTALIAACIVLQWWWIDACWRVDGADWTPP</sequence>
<feature type="transmembrane region" description="Helical" evidence="11">
    <location>
        <begin position="255"/>
        <end position="276"/>
    </location>
</feature>
<evidence type="ECO:0000256" key="2">
    <source>
        <dbReference type="ARBA" id="ARBA00004687"/>
    </source>
</evidence>
<keyword evidence="13" id="KW-1185">Reference proteome</keyword>
<keyword evidence="9 11" id="KW-0472">Membrane</keyword>
<evidence type="ECO:0000256" key="11">
    <source>
        <dbReference type="SAM" id="Phobius"/>
    </source>
</evidence>
<gene>
    <name evidence="12" type="ORF">FM119_05960</name>
</gene>
<evidence type="ECO:0000256" key="3">
    <source>
        <dbReference type="ARBA" id="ARBA00022502"/>
    </source>
</evidence>
<dbReference type="UniPathway" id="UPA00196"/>
<dbReference type="PANTHER" id="PTHR12468">
    <property type="entry name" value="GPI MANNOSYLTRANSFERASE 2"/>
    <property type="match status" value="1"/>
</dbReference>
<feature type="transmembrane region" description="Helical" evidence="11">
    <location>
        <begin position="131"/>
        <end position="154"/>
    </location>
</feature>
<keyword evidence="6 11" id="KW-0812">Transmembrane</keyword>
<organism evidence="12 13">
    <name type="scientific">Mycetocola reblochoni REB411</name>
    <dbReference type="NCBI Taxonomy" id="1255698"/>
    <lineage>
        <taxon>Bacteria</taxon>
        <taxon>Bacillati</taxon>
        <taxon>Actinomycetota</taxon>
        <taxon>Actinomycetes</taxon>
        <taxon>Micrococcales</taxon>
        <taxon>Microbacteriaceae</taxon>
        <taxon>Mycetocola</taxon>
    </lineage>
</organism>
<dbReference type="AlphaFoldDB" id="A0A1R4J9G5"/>
<evidence type="ECO:0000256" key="10">
    <source>
        <dbReference type="SAM" id="MobiDB-lite"/>
    </source>
</evidence>
<evidence type="ECO:0000256" key="4">
    <source>
        <dbReference type="ARBA" id="ARBA00022676"/>
    </source>
</evidence>
<comment type="subcellular location">
    <subcellularLocation>
        <location evidence="1">Endoplasmic reticulum membrane</location>
        <topology evidence="1">Multi-pass membrane protein</topology>
    </subcellularLocation>
</comment>
<evidence type="ECO:0000256" key="6">
    <source>
        <dbReference type="ARBA" id="ARBA00022692"/>
    </source>
</evidence>
<feature type="region of interest" description="Disordered" evidence="10">
    <location>
        <begin position="1"/>
        <end position="23"/>
    </location>
</feature>
<dbReference type="PANTHER" id="PTHR12468:SF2">
    <property type="entry name" value="GPI MANNOSYLTRANSFERASE 2"/>
    <property type="match status" value="1"/>
</dbReference>
<keyword evidence="5" id="KW-0808">Transferase</keyword>
<name>A0A1R4J9G5_9MICO</name>
<feature type="transmembrane region" description="Helical" evidence="11">
    <location>
        <begin position="317"/>
        <end position="338"/>
    </location>
</feature>
<keyword evidence="7" id="KW-0256">Endoplasmic reticulum</keyword>
<keyword evidence="3" id="KW-0337">GPI-anchor biosynthesis</keyword>
<feature type="transmembrane region" description="Helical" evidence="11">
    <location>
        <begin position="166"/>
        <end position="187"/>
    </location>
</feature>
<dbReference type="GO" id="GO:0004376">
    <property type="term" value="F:GPI mannosyltransferase activity"/>
    <property type="evidence" value="ECO:0007669"/>
    <property type="project" value="InterPro"/>
</dbReference>
<evidence type="ECO:0000256" key="9">
    <source>
        <dbReference type="ARBA" id="ARBA00023136"/>
    </source>
</evidence>
<keyword evidence="4" id="KW-0328">Glycosyltransferase</keyword>
<accession>A0A1R4J9G5</accession>
<reference evidence="13" key="1">
    <citation type="submission" date="2017-02" db="EMBL/GenBank/DDBJ databases">
        <authorList>
            <person name="Dridi B."/>
        </authorList>
    </citation>
    <scope>NUCLEOTIDE SEQUENCE [LARGE SCALE GENOMIC DNA]</scope>
    <source>
        <strain evidence="13">EB411</strain>
    </source>
</reference>
<feature type="transmembrane region" description="Helical" evidence="11">
    <location>
        <begin position="207"/>
        <end position="234"/>
    </location>
</feature>
<comment type="pathway">
    <text evidence="2">Glycolipid biosynthesis; glycosylphosphatidylinositol-anchor biosynthesis.</text>
</comment>
<evidence type="ECO:0000313" key="13">
    <source>
        <dbReference type="Proteomes" id="UP000196778"/>
    </source>
</evidence>
<dbReference type="GO" id="GO:0006506">
    <property type="term" value="P:GPI anchor biosynthetic process"/>
    <property type="evidence" value="ECO:0007669"/>
    <property type="project" value="UniProtKB-UniPathway"/>
</dbReference>
<evidence type="ECO:0000256" key="7">
    <source>
        <dbReference type="ARBA" id="ARBA00022824"/>
    </source>
</evidence>
<keyword evidence="8 11" id="KW-1133">Transmembrane helix</keyword>
<dbReference type="Proteomes" id="UP000196778">
    <property type="component" value="Unassembled WGS sequence"/>
</dbReference>